<accession>A0A8S5U296</accession>
<protein>
    <submittedName>
        <fullName evidence="1">Uncharacterized protein</fullName>
    </submittedName>
</protein>
<reference evidence="1" key="1">
    <citation type="journal article" date="2021" name="Proc. Natl. Acad. Sci. U.S.A.">
        <title>A Catalog of Tens of Thousands of Viruses from Human Metagenomes Reveals Hidden Associations with Chronic Diseases.</title>
        <authorList>
            <person name="Tisza M.J."/>
            <person name="Buck C.B."/>
        </authorList>
    </citation>
    <scope>NUCLEOTIDE SEQUENCE</scope>
    <source>
        <strain evidence="1">CtDCt3</strain>
    </source>
</reference>
<evidence type="ECO:0000313" key="1">
    <source>
        <dbReference type="EMBL" id="DAF88542.1"/>
    </source>
</evidence>
<proteinExistence type="predicted"/>
<organism evidence="1">
    <name type="scientific">Siphoviridae sp. ctDCt3</name>
    <dbReference type="NCBI Taxonomy" id="2825385"/>
    <lineage>
        <taxon>Viruses</taxon>
        <taxon>Duplodnaviria</taxon>
        <taxon>Heunggongvirae</taxon>
        <taxon>Uroviricota</taxon>
        <taxon>Caudoviricetes</taxon>
    </lineage>
</organism>
<sequence>MQTLKYVCGSTGDEIGMSGPDIFAQTAEGIRGRSWSYDLGYRSLTGVTRAARETDLELTYLRCPEKADWTRRLFDADVAAGTPGMLDADGWTTRAYVVKAESQTITPVIIQQKLTVVLLDGIWRKAGELQHFWSDALQPGLDLDYPYDYPHDYLATVRDVVASNPMPTAMPFQMVIFGPVSNPQLTLGGNRYALDMDIPSGSYVTVTSIAGRRTIVMTAENGDETNVFDKGRRGTGLNGGEYIFQPIPAGDSIVQWSGFGVDLTVYQEESEPPWSN</sequence>
<dbReference type="EMBL" id="BK015987">
    <property type="protein sequence ID" value="DAF88542.1"/>
    <property type="molecule type" value="Genomic_DNA"/>
</dbReference>
<name>A0A8S5U296_9CAUD</name>